<evidence type="ECO:0000256" key="3">
    <source>
        <dbReference type="ARBA" id="ARBA00022737"/>
    </source>
</evidence>
<evidence type="ECO:0000256" key="1">
    <source>
        <dbReference type="ARBA" id="ARBA00005156"/>
    </source>
</evidence>
<protein>
    <recommendedName>
        <fullName evidence="6">methylated diphthine methylhydrolase</fullName>
        <ecNumber evidence="6">3.1.1.97</ecNumber>
    </recommendedName>
</protein>
<dbReference type="PROSITE" id="PS50082">
    <property type="entry name" value="WD_REPEATS_2"/>
    <property type="match status" value="2"/>
</dbReference>
<dbReference type="InterPro" id="IPR052415">
    <property type="entry name" value="Diphthine_MTase"/>
</dbReference>
<evidence type="ECO:0000256" key="2">
    <source>
        <dbReference type="ARBA" id="ARBA00022574"/>
    </source>
</evidence>
<name>A0AAD8NZT7_TARER</name>
<sequence length="371" mass="41178">MIFRVDPKGLDARCEPLEITVGLSVMDVGHCYLDGNADVVEFCPHNSFHHVLAASTYTLQEGDQPSRSGSISLFNVDLGKVDLFYRFKTAGIFDMKWNPVGGNATVTHPLLAQADADGFLRVHHLKNSTNGDALKEVHNQKVSSSMCLCLDWNPWATSITMGLSDGSVSLISVEETKTSILQEWKAHDFEVWATSFDPDQPHLIYSGSDDCKFKGWDLRSSPSEVAFQNSKAHQMGVCCIAKSPHNPNTLFTGSYDENLRVWDVRSISRPVNETTINLGGGVWRIKNHSVVPGLILAACMHNGFAIVKVNGNEVKVVETYNKHESLAYGADWYRGSIHQLDNKKKTIVATCSFYDQLLRVWVPENDIMGPC</sequence>
<comment type="pathway">
    <text evidence="1">Protein modification; peptidyl-diphthamide biosynthesis.</text>
</comment>
<evidence type="ECO:0000256" key="6">
    <source>
        <dbReference type="ARBA" id="ARBA00039131"/>
    </source>
</evidence>
<dbReference type="PROSITE" id="PS00678">
    <property type="entry name" value="WD_REPEATS_1"/>
    <property type="match status" value="1"/>
</dbReference>
<evidence type="ECO:0000313" key="9">
    <source>
        <dbReference type="EMBL" id="KAK1433830.1"/>
    </source>
</evidence>
<evidence type="ECO:0000256" key="7">
    <source>
        <dbReference type="ARBA" id="ARBA00047551"/>
    </source>
</evidence>
<dbReference type="EMBL" id="JAUHHV010000002">
    <property type="protein sequence ID" value="KAK1433830.1"/>
    <property type="molecule type" value="Genomic_DNA"/>
</dbReference>
<keyword evidence="4" id="KW-0378">Hydrolase</keyword>
<feature type="repeat" description="WD" evidence="8">
    <location>
        <begin position="230"/>
        <end position="266"/>
    </location>
</feature>
<dbReference type="Gene3D" id="2.130.10.10">
    <property type="entry name" value="YVTN repeat-like/Quinoprotein amine dehydrogenase"/>
    <property type="match status" value="1"/>
</dbReference>
<proteinExistence type="inferred from homology"/>
<dbReference type="AlphaFoldDB" id="A0AAD8NZT7"/>
<dbReference type="InterPro" id="IPR015943">
    <property type="entry name" value="WD40/YVTN_repeat-like_dom_sf"/>
</dbReference>
<dbReference type="InterPro" id="IPR019775">
    <property type="entry name" value="WD40_repeat_CS"/>
</dbReference>
<dbReference type="PROSITE" id="PS50294">
    <property type="entry name" value="WD_REPEATS_REGION"/>
    <property type="match status" value="1"/>
</dbReference>
<evidence type="ECO:0000256" key="4">
    <source>
        <dbReference type="ARBA" id="ARBA00022801"/>
    </source>
</evidence>
<keyword evidence="3" id="KW-0677">Repeat</keyword>
<dbReference type="SMART" id="SM00320">
    <property type="entry name" value="WD40"/>
    <property type="match status" value="5"/>
</dbReference>
<reference evidence="9" key="1">
    <citation type="journal article" date="2023" name="bioRxiv">
        <title>Improved chromosome-level genome assembly for marigold (Tagetes erecta).</title>
        <authorList>
            <person name="Jiang F."/>
            <person name="Yuan L."/>
            <person name="Wang S."/>
            <person name="Wang H."/>
            <person name="Xu D."/>
            <person name="Wang A."/>
            <person name="Fan W."/>
        </authorList>
    </citation>
    <scope>NUCLEOTIDE SEQUENCE</scope>
    <source>
        <strain evidence="9">WSJ</strain>
        <tissue evidence="9">Leaf</tissue>
    </source>
</reference>
<keyword evidence="10" id="KW-1185">Reference proteome</keyword>
<dbReference type="EC" id="3.1.1.97" evidence="6"/>
<dbReference type="InterPro" id="IPR036322">
    <property type="entry name" value="WD40_repeat_dom_sf"/>
</dbReference>
<dbReference type="SUPFAM" id="SSF50978">
    <property type="entry name" value="WD40 repeat-like"/>
    <property type="match status" value="1"/>
</dbReference>
<dbReference type="Pfam" id="PF00400">
    <property type="entry name" value="WD40"/>
    <property type="match status" value="2"/>
</dbReference>
<dbReference type="GO" id="GO:0017183">
    <property type="term" value="P:protein histidyl modification to diphthamide"/>
    <property type="evidence" value="ECO:0007669"/>
    <property type="project" value="TreeGrafter"/>
</dbReference>
<gene>
    <name evidence="9" type="ORF">QVD17_10748</name>
</gene>
<keyword evidence="2 8" id="KW-0853">WD repeat</keyword>
<comment type="caution">
    <text evidence="9">The sequence shown here is derived from an EMBL/GenBank/DDBJ whole genome shotgun (WGS) entry which is preliminary data.</text>
</comment>
<dbReference type="PANTHER" id="PTHR46042:SF1">
    <property type="entry name" value="DIPHTHINE METHYLTRANSFERASE"/>
    <property type="match status" value="1"/>
</dbReference>
<organism evidence="9 10">
    <name type="scientific">Tagetes erecta</name>
    <name type="common">African marigold</name>
    <dbReference type="NCBI Taxonomy" id="13708"/>
    <lineage>
        <taxon>Eukaryota</taxon>
        <taxon>Viridiplantae</taxon>
        <taxon>Streptophyta</taxon>
        <taxon>Embryophyta</taxon>
        <taxon>Tracheophyta</taxon>
        <taxon>Spermatophyta</taxon>
        <taxon>Magnoliopsida</taxon>
        <taxon>eudicotyledons</taxon>
        <taxon>Gunneridae</taxon>
        <taxon>Pentapetalae</taxon>
        <taxon>asterids</taxon>
        <taxon>campanulids</taxon>
        <taxon>Asterales</taxon>
        <taxon>Asteraceae</taxon>
        <taxon>Asteroideae</taxon>
        <taxon>Heliantheae alliance</taxon>
        <taxon>Tageteae</taxon>
        <taxon>Tagetes</taxon>
    </lineage>
</organism>
<dbReference type="PANTHER" id="PTHR46042">
    <property type="entry name" value="DIPHTHINE METHYLTRANSFERASE"/>
    <property type="match status" value="1"/>
</dbReference>
<accession>A0AAD8NZT7</accession>
<comment type="catalytic activity">
    <reaction evidence="7">
        <text>diphthine methyl ester-[translation elongation factor 2] + H2O = diphthine-[translation elongation factor 2] + methanol + H(+)</text>
        <dbReference type="Rhea" id="RHEA:42656"/>
        <dbReference type="Rhea" id="RHEA-COMP:10172"/>
        <dbReference type="Rhea" id="RHEA-COMP:10173"/>
        <dbReference type="ChEBI" id="CHEBI:15377"/>
        <dbReference type="ChEBI" id="CHEBI:15378"/>
        <dbReference type="ChEBI" id="CHEBI:17790"/>
        <dbReference type="ChEBI" id="CHEBI:79005"/>
        <dbReference type="ChEBI" id="CHEBI:82696"/>
        <dbReference type="EC" id="3.1.1.97"/>
    </reaction>
</comment>
<dbReference type="GO" id="GO:0061685">
    <property type="term" value="F:diphthine methylesterase activity"/>
    <property type="evidence" value="ECO:0007669"/>
    <property type="project" value="UniProtKB-EC"/>
</dbReference>
<evidence type="ECO:0000256" key="5">
    <source>
        <dbReference type="ARBA" id="ARBA00038092"/>
    </source>
</evidence>
<evidence type="ECO:0000313" key="10">
    <source>
        <dbReference type="Proteomes" id="UP001229421"/>
    </source>
</evidence>
<dbReference type="GO" id="GO:0005737">
    <property type="term" value="C:cytoplasm"/>
    <property type="evidence" value="ECO:0007669"/>
    <property type="project" value="TreeGrafter"/>
</dbReference>
<feature type="repeat" description="WD" evidence="8">
    <location>
        <begin position="184"/>
        <end position="226"/>
    </location>
</feature>
<dbReference type="InterPro" id="IPR001680">
    <property type="entry name" value="WD40_rpt"/>
</dbReference>
<comment type="similarity">
    <text evidence="5">Belongs to the DPH7 family.</text>
</comment>
<evidence type="ECO:0000256" key="8">
    <source>
        <dbReference type="PROSITE-ProRule" id="PRU00221"/>
    </source>
</evidence>
<dbReference type="Proteomes" id="UP001229421">
    <property type="component" value="Unassembled WGS sequence"/>
</dbReference>